<dbReference type="CDD" id="cd09487">
    <property type="entry name" value="SAM_superfamily"/>
    <property type="match status" value="1"/>
</dbReference>
<reference evidence="2 3" key="1">
    <citation type="journal article" date="2018" name="Plant J.">
        <title>Genome sequences of Chlorella sorokiniana UTEX 1602 and Micractinium conductrix SAG 241.80: implications to maltose excretion by a green alga.</title>
        <authorList>
            <person name="Arriola M.B."/>
            <person name="Velmurugan N."/>
            <person name="Zhang Y."/>
            <person name="Plunkett M.H."/>
            <person name="Hondzo H."/>
            <person name="Barney B.M."/>
        </authorList>
    </citation>
    <scope>NUCLEOTIDE SEQUENCE [LARGE SCALE GENOMIC DNA]</scope>
    <source>
        <strain evidence="3">UTEX 1602</strain>
    </source>
</reference>
<dbReference type="AlphaFoldDB" id="A0A2P6TLR4"/>
<dbReference type="OrthoDB" id="10632181at2759"/>
<evidence type="ECO:0000313" key="3">
    <source>
        <dbReference type="Proteomes" id="UP000239899"/>
    </source>
</evidence>
<dbReference type="Pfam" id="PF07647">
    <property type="entry name" value="SAM_2"/>
    <property type="match status" value="1"/>
</dbReference>
<name>A0A2P6TLR4_CHLSO</name>
<dbReference type="SUPFAM" id="SSF47769">
    <property type="entry name" value="SAM/Pointed domain"/>
    <property type="match status" value="1"/>
</dbReference>
<dbReference type="PROSITE" id="PS50105">
    <property type="entry name" value="SAM_DOMAIN"/>
    <property type="match status" value="1"/>
</dbReference>
<feature type="domain" description="SAM" evidence="1">
    <location>
        <begin position="9"/>
        <end position="50"/>
    </location>
</feature>
<evidence type="ECO:0000313" key="2">
    <source>
        <dbReference type="EMBL" id="PRW45215.1"/>
    </source>
</evidence>
<sequence>MTIACYATWRVEDVCSWLEGAGLGHLAPAFRRHAVTGADLPLLTAKDLTESFECTPFQLPPGGSQEQHAVQQHSAQQAAVAGGHVMAAASSKDWQGAEAAPWSATPPPPPPQQQQQLVAAGASFQAENYCGPITWIIGVCLFPCICFCPLDQRLVPMAVPVATVPASPPAQLPPPVR</sequence>
<dbReference type="EMBL" id="LHPG02000012">
    <property type="protein sequence ID" value="PRW45215.1"/>
    <property type="molecule type" value="Genomic_DNA"/>
</dbReference>
<proteinExistence type="predicted"/>
<dbReference type="Gene3D" id="1.10.150.50">
    <property type="entry name" value="Transcription Factor, Ets-1"/>
    <property type="match status" value="1"/>
</dbReference>
<dbReference type="InterPro" id="IPR013761">
    <property type="entry name" value="SAM/pointed_sf"/>
</dbReference>
<dbReference type="InterPro" id="IPR001660">
    <property type="entry name" value="SAM"/>
</dbReference>
<gene>
    <name evidence="2" type="ORF">C2E21_6159</name>
</gene>
<protein>
    <submittedName>
        <fullName evidence="2">WD SAM and U-box domain-containing 1-like isoform X2</fullName>
    </submittedName>
</protein>
<evidence type="ECO:0000259" key="1">
    <source>
        <dbReference type="PROSITE" id="PS50105"/>
    </source>
</evidence>
<organism evidence="2 3">
    <name type="scientific">Chlorella sorokiniana</name>
    <name type="common">Freshwater green alga</name>
    <dbReference type="NCBI Taxonomy" id="3076"/>
    <lineage>
        <taxon>Eukaryota</taxon>
        <taxon>Viridiplantae</taxon>
        <taxon>Chlorophyta</taxon>
        <taxon>core chlorophytes</taxon>
        <taxon>Trebouxiophyceae</taxon>
        <taxon>Chlorellales</taxon>
        <taxon>Chlorellaceae</taxon>
        <taxon>Chlorella clade</taxon>
        <taxon>Chlorella</taxon>
    </lineage>
</organism>
<keyword evidence="3" id="KW-1185">Reference proteome</keyword>
<comment type="caution">
    <text evidence="2">The sequence shown here is derived from an EMBL/GenBank/DDBJ whole genome shotgun (WGS) entry which is preliminary data.</text>
</comment>
<accession>A0A2P6TLR4</accession>
<dbReference type="Proteomes" id="UP000239899">
    <property type="component" value="Unassembled WGS sequence"/>
</dbReference>